<keyword evidence="12" id="KW-1185">Reference proteome</keyword>
<sequence length="564" mass="64285">MNGLFNGTSVKKLLGWRIGEEEEKFAEKAVETLVKKLKKKNGGVGTLEDLEYALAHPGSHSKCVALPKSQDGRLQVSHRKGLPHVIYCRVWRWPDLQSHQELRPIPECLYPHDHNNKTPYVCINPYHYQRLDQSRGAHFSYSPPIPSPTVSTAGSSPSCSGRLEMTSPSNIPSSSSSPEYDMAFSPSSMLSEEEVARMDQVSPYSAPPTQYWATISYYELNSRVGEYFKVYKNELIVDGFTDPNSDERICLGLLSNVNRNPTIENTRRHIGKGISLVYTSDYDLYIQNLSESSIFVQSRNLNYNMHQDQTTVCRVPAHSAAVCVFSNIVFQQMLQNAKMRGAEELHALQKVCFIRLSFVKGWGPDYPRQDVTSTPCWLEIQLLYPLWIQLKIDASAFLVEFSRHSFRSADTKRCQNDVIRKAQMGKILIKGDGARIPLKTLAQQRPFIDDYVVNFITKTSFPSSFIPLYAVDPDVKLLKRSSRANFRAEIINNNIAEAHRQNIAGGVFHIWSGSNIDFLMLHDSMNVFCTIQYASLMMLFYFKHANVMEELQRDTRSSRYQCRI</sequence>
<evidence type="ECO:0000259" key="10">
    <source>
        <dbReference type="PROSITE" id="PS51076"/>
    </source>
</evidence>
<dbReference type="Pfam" id="PF03165">
    <property type="entry name" value="MH1"/>
    <property type="match status" value="1"/>
</dbReference>
<dbReference type="SMART" id="SM00523">
    <property type="entry name" value="DWA"/>
    <property type="match status" value="1"/>
</dbReference>
<feature type="domain" description="MH1" evidence="9">
    <location>
        <begin position="8"/>
        <end position="137"/>
    </location>
</feature>
<dbReference type="EMBL" id="JAVFWL010000003">
    <property type="protein sequence ID" value="KAK6742450.1"/>
    <property type="molecule type" value="Genomic_DNA"/>
</dbReference>
<dbReference type="SMART" id="SM00524">
    <property type="entry name" value="DWB"/>
    <property type="match status" value="1"/>
</dbReference>
<keyword evidence="7" id="KW-0963">Cytoplasm</keyword>
<evidence type="ECO:0000256" key="4">
    <source>
        <dbReference type="ARBA" id="ARBA00023015"/>
    </source>
</evidence>
<evidence type="ECO:0000256" key="5">
    <source>
        <dbReference type="ARBA" id="ARBA00023163"/>
    </source>
</evidence>
<dbReference type="Gene3D" id="2.60.200.10">
    <property type="match status" value="1"/>
</dbReference>
<evidence type="ECO:0000259" key="9">
    <source>
        <dbReference type="PROSITE" id="PS51075"/>
    </source>
</evidence>
<evidence type="ECO:0000256" key="1">
    <source>
        <dbReference type="ARBA" id="ARBA00005545"/>
    </source>
</evidence>
<feature type="compositionally biased region" description="Polar residues" evidence="8">
    <location>
        <begin position="148"/>
        <end position="159"/>
    </location>
</feature>
<reference evidence="11 12" key="1">
    <citation type="submission" date="2023-08" db="EMBL/GenBank/DDBJ databases">
        <title>A Necator americanus chromosomal reference genome.</title>
        <authorList>
            <person name="Ilik V."/>
            <person name="Petrzelkova K.J."/>
            <person name="Pardy F."/>
            <person name="Fuh T."/>
            <person name="Niatou-Singa F.S."/>
            <person name="Gouil Q."/>
            <person name="Baker L."/>
            <person name="Ritchie M.E."/>
            <person name="Jex A.R."/>
            <person name="Gazzola D."/>
            <person name="Li H."/>
            <person name="Toshio Fujiwara R."/>
            <person name="Zhan B."/>
            <person name="Aroian R.V."/>
            <person name="Pafco B."/>
            <person name="Schwarz E.M."/>
        </authorList>
    </citation>
    <scope>NUCLEOTIDE SEQUENCE [LARGE SCALE GENOMIC DNA]</scope>
    <source>
        <strain evidence="11 12">Aroian</strain>
        <tissue evidence="11">Whole animal</tissue>
    </source>
</reference>
<keyword evidence="5 7" id="KW-0804">Transcription</keyword>
<dbReference type="Pfam" id="PF03166">
    <property type="entry name" value="MH2"/>
    <property type="match status" value="1"/>
</dbReference>
<dbReference type="PROSITE" id="PS51075">
    <property type="entry name" value="MH1"/>
    <property type="match status" value="1"/>
</dbReference>
<protein>
    <recommendedName>
        <fullName evidence="7">Mothers against decapentaplegic homolog</fullName>
        <shortName evidence="7">MAD homolog</shortName>
        <shortName evidence="7">Mothers against DPP homolog</shortName>
    </recommendedName>
    <alternativeName>
        <fullName evidence="7">SMAD family member</fullName>
    </alternativeName>
</protein>
<feature type="region of interest" description="Disordered" evidence="8">
    <location>
        <begin position="146"/>
        <end position="183"/>
    </location>
</feature>
<gene>
    <name evidence="11" type="primary">Necator_chrIII.g10755</name>
    <name evidence="11" type="ORF">RB195_009990</name>
</gene>
<keyword evidence="6 7" id="KW-0539">Nucleus</keyword>
<evidence type="ECO:0000313" key="12">
    <source>
        <dbReference type="Proteomes" id="UP001303046"/>
    </source>
</evidence>
<dbReference type="InterPro" id="IPR001132">
    <property type="entry name" value="SMAD_dom_Dwarfin-type"/>
</dbReference>
<organism evidence="11 12">
    <name type="scientific">Necator americanus</name>
    <name type="common">Human hookworm</name>
    <dbReference type="NCBI Taxonomy" id="51031"/>
    <lineage>
        <taxon>Eukaryota</taxon>
        <taxon>Metazoa</taxon>
        <taxon>Ecdysozoa</taxon>
        <taxon>Nematoda</taxon>
        <taxon>Chromadorea</taxon>
        <taxon>Rhabditida</taxon>
        <taxon>Rhabditina</taxon>
        <taxon>Rhabditomorpha</taxon>
        <taxon>Strongyloidea</taxon>
        <taxon>Ancylostomatidae</taxon>
        <taxon>Bunostominae</taxon>
        <taxon>Necator</taxon>
    </lineage>
</organism>
<feature type="domain" description="MH2" evidence="10">
    <location>
        <begin position="212"/>
        <end position="405"/>
    </location>
</feature>
<dbReference type="PANTHER" id="PTHR13703">
    <property type="entry name" value="SMAD"/>
    <property type="match status" value="1"/>
</dbReference>
<dbReference type="InterPro" id="IPR017855">
    <property type="entry name" value="SMAD-like_dom_sf"/>
</dbReference>
<dbReference type="SUPFAM" id="SSF49879">
    <property type="entry name" value="SMAD/FHA domain"/>
    <property type="match status" value="1"/>
</dbReference>
<name>A0ABR1CWL3_NECAM</name>
<dbReference type="InterPro" id="IPR008984">
    <property type="entry name" value="SMAD_FHA_dom_sf"/>
</dbReference>
<dbReference type="InterPro" id="IPR013790">
    <property type="entry name" value="Dwarfin"/>
</dbReference>
<evidence type="ECO:0000256" key="3">
    <source>
        <dbReference type="ARBA" id="ARBA00022833"/>
    </source>
</evidence>
<proteinExistence type="inferred from homology"/>
<dbReference type="Gene3D" id="3.90.520.10">
    <property type="entry name" value="SMAD MH1 domain"/>
    <property type="match status" value="1"/>
</dbReference>
<keyword evidence="3" id="KW-0862">Zinc</keyword>
<evidence type="ECO:0000313" key="11">
    <source>
        <dbReference type="EMBL" id="KAK6742450.1"/>
    </source>
</evidence>
<dbReference type="InterPro" id="IPR013019">
    <property type="entry name" value="MAD_homology_MH1"/>
</dbReference>
<comment type="similarity">
    <text evidence="1 7">Belongs to the dwarfin/SMAD family.</text>
</comment>
<feature type="compositionally biased region" description="Low complexity" evidence="8">
    <location>
        <begin position="167"/>
        <end position="178"/>
    </location>
</feature>
<comment type="caution">
    <text evidence="11">The sequence shown here is derived from an EMBL/GenBank/DDBJ whole genome shotgun (WGS) entry which is preliminary data.</text>
</comment>
<comment type="subcellular location">
    <subcellularLocation>
        <location evidence="7">Cytoplasm</location>
    </subcellularLocation>
    <subcellularLocation>
        <location evidence="7">Nucleus</location>
    </subcellularLocation>
</comment>
<evidence type="ECO:0000256" key="6">
    <source>
        <dbReference type="ARBA" id="ARBA00023242"/>
    </source>
</evidence>
<evidence type="ECO:0000256" key="2">
    <source>
        <dbReference type="ARBA" id="ARBA00022723"/>
    </source>
</evidence>
<keyword evidence="4 7" id="KW-0805">Transcription regulation</keyword>
<evidence type="ECO:0000256" key="8">
    <source>
        <dbReference type="SAM" id="MobiDB-lite"/>
    </source>
</evidence>
<dbReference type="InterPro" id="IPR036578">
    <property type="entry name" value="SMAD_MH1_sf"/>
</dbReference>
<keyword evidence="2" id="KW-0479">Metal-binding</keyword>
<dbReference type="Proteomes" id="UP001303046">
    <property type="component" value="Unassembled WGS sequence"/>
</dbReference>
<dbReference type="SUPFAM" id="SSF56366">
    <property type="entry name" value="SMAD MH1 domain"/>
    <property type="match status" value="1"/>
</dbReference>
<dbReference type="PANTHER" id="PTHR13703:SF65">
    <property type="entry name" value="DWARFIN SMA-3"/>
    <property type="match status" value="1"/>
</dbReference>
<dbReference type="InterPro" id="IPR003619">
    <property type="entry name" value="MAD_homology1_Dwarfin-type"/>
</dbReference>
<dbReference type="PROSITE" id="PS51076">
    <property type="entry name" value="MH2"/>
    <property type="match status" value="1"/>
</dbReference>
<accession>A0ABR1CWL3</accession>
<evidence type="ECO:0000256" key="7">
    <source>
        <dbReference type="RuleBase" id="RU361195"/>
    </source>
</evidence>